<dbReference type="Pfam" id="PF12796">
    <property type="entry name" value="Ank_2"/>
    <property type="match status" value="1"/>
</dbReference>
<evidence type="ECO:0000313" key="7">
    <source>
        <dbReference type="Proteomes" id="UP000604046"/>
    </source>
</evidence>
<feature type="compositionally biased region" description="Basic and acidic residues" evidence="4">
    <location>
        <begin position="630"/>
        <end position="662"/>
    </location>
</feature>
<dbReference type="EMBL" id="CAJNDS010002759">
    <property type="protein sequence ID" value="CAE7587711.1"/>
    <property type="molecule type" value="Genomic_DNA"/>
</dbReference>
<feature type="region of interest" description="Disordered" evidence="4">
    <location>
        <begin position="628"/>
        <end position="682"/>
    </location>
</feature>
<dbReference type="Gene3D" id="1.20.910.10">
    <property type="entry name" value="Heme oxygenase-like"/>
    <property type="match status" value="1"/>
</dbReference>
<feature type="repeat" description="ANK" evidence="3">
    <location>
        <begin position="172"/>
        <end position="204"/>
    </location>
</feature>
<dbReference type="SMART" id="SM01117">
    <property type="entry name" value="Cyt-b5"/>
    <property type="match status" value="1"/>
</dbReference>
<dbReference type="InterPro" id="IPR036770">
    <property type="entry name" value="Ankyrin_rpt-contain_sf"/>
</dbReference>
<proteinExistence type="predicted"/>
<dbReference type="SUPFAM" id="SSF48613">
    <property type="entry name" value="Heme oxygenase-like"/>
    <property type="match status" value="1"/>
</dbReference>
<evidence type="ECO:0000259" key="5">
    <source>
        <dbReference type="SMART" id="SM01117"/>
    </source>
</evidence>
<dbReference type="Pfam" id="PF00173">
    <property type="entry name" value="Cyt-b5"/>
    <property type="match status" value="1"/>
</dbReference>
<dbReference type="InterPro" id="IPR016084">
    <property type="entry name" value="Haem_Oase-like_multi-hlx"/>
</dbReference>
<dbReference type="Proteomes" id="UP000604046">
    <property type="component" value="Unassembled WGS sequence"/>
</dbReference>
<dbReference type="InterPro" id="IPR002051">
    <property type="entry name" value="Haem_Oase"/>
</dbReference>
<evidence type="ECO:0000313" key="6">
    <source>
        <dbReference type="EMBL" id="CAE7587711.1"/>
    </source>
</evidence>
<dbReference type="CDD" id="cd19165">
    <property type="entry name" value="HemeO"/>
    <property type="match status" value="1"/>
</dbReference>
<comment type="caution">
    <text evidence="6">The sequence shown here is derived from an EMBL/GenBank/DDBJ whole genome shotgun (WGS) entry which is preliminary data.</text>
</comment>
<evidence type="ECO:0000256" key="3">
    <source>
        <dbReference type="PROSITE-ProRule" id="PRU00023"/>
    </source>
</evidence>
<dbReference type="GO" id="GO:0006788">
    <property type="term" value="P:heme oxidation"/>
    <property type="evidence" value="ECO:0007669"/>
    <property type="project" value="InterPro"/>
</dbReference>
<evidence type="ECO:0000256" key="4">
    <source>
        <dbReference type="SAM" id="MobiDB-lite"/>
    </source>
</evidence>
<dbReference type="SUPFAM" id="SSF55856">
    <property type="entry name" value="Cytochrome b5-like heme/steroid binding domain"/>
    <property type="match status" value="1"/>
</dbReference>
<feature type="compositionally biased region" description="Basic and acidic residues" evidence="4">
    <location>
        <begin position="670"/>
        <end position="682"/>
    </location>
</feature>
<keyword evidence="7" id="KW-1185">Reference proteome</keyword>
<name>A0A812UMU4_9DINO</name>
<organism evidence="6 7">
    <name type="scientific">Symbiodinium natans</name>
    <dbReference type="NCBI Taxonomy" id="878477"/>
    <lineage>
        <taxon>Eukaryota</taxon>
        <taxon>Sar</taxon>
        <taxon>Alveolata</taxon>
        <taxon>Dinophyceae</taxon>
        <taxon>Suessiales</taxon>
        <taxon>Symbiodiniaceae</taxon>
        <taxon>Symbiodinium</taxon>
    </lineage>
</organism>
<protein>
    <submittedName>
        <fullName evidence="6">AKR2A protein</fullName>
    </submittedName>
</protein>
<feature type="repeat" description="ANK" evidence="3">
    <location>
        <begin position="205"/>
        <end position="237"/>
    </location>
</feature>
<dbReference type="PANTHER" id="PTHR24171:SF9">
    <property type="entry name" value="ANKYRIN REPEAT DOMAIN-CONTAINING PROTEIN 39"/>
    <property type="match status" value="1"/>
</dbReference>
<dbReference type="GO" id="GO:0004392">
    <property type="term" value="F:heme oxygenase (decyclizing) activity"/>
    <property type="evidence" value="ECO:0007669"/>
    <property type="project" value="InterPro"/>
</dbReference>
<gene>
    <name evidence="6" type="primary">AKR2A</name>
    <name evidence="6" type="ORF">SNAT2548_LOCUS33495</name>
</gene>
<evidence type="ECO:0000256" key="2">
    <source>
        <dbReference type="ARBA" id="ARBA00023043"/>
    </source>
</evidence>
<dbReference type="PANTHER" id="PTHR24171">
    <property type="entry name" value="ANKYRIN REPEAT DOMAIN-CONTAINING PROTEIN 39-RELATED"/>
    <property type="match status" value="1"/>
</dbReference>
<reference evidence="6" key="1">
    <citation type="submission" date="2021-02" db="EMBL/GenBank/DDBJ databases">
        <authorList>
            <person name="Dougan E. K."/>
            <person name="Rhodes N."/>
            <person name="Thang M."/>
            <person name="Chan C."/>
        </authorList>
    </citation>
    <scope>NUCLEOTIDE SEQUENCE</scope>
</reference>
<dbReference type="PROSITE" id="PS50297">
    <property type="entry name" value="ANK_REP_REGION"/>
    <property type="match status" value="1"/>
</dbReference>
<evidence type="ECO:0000256" key="1">
    <source>
        <dbReference type="ARBA" id="ARBA00022737"/>
    </source>
</evidence>
<dbReference type="InterPro" id="IPR036400">
    <property type="entry name" value="Cyt_B5-like_heme/steroid_sf"/>
</dbReference>
<sequence>MATETLKISDGTTMEICRLPDVDDETWAEVRAYVESNPDTAKSLKSFAKNPDAMRGWLQTQAIAEHYSAKMAKGDTPVQDKVKSLETDPELAAVFEDIKKNGMEAVMKYYQDEELMLKISQKMGGLPVELQPALQKIEETSLTLHEAAKNGDLAAVQQFLDKNKPLDAQDHKGITPLGYAIGANRIAVVKKLLDSRANPYAVDSAGNSGLHYAAGYGRKELLEYLLKVGANISQPNAQGMTPLAVATQNRQEATMQILKAHCSKCQGTPMSAVMDQALLRTEALKQDLHFWCGPDWQVKVAEKSPAVARYLAQLEEDSKDSWLLFCHHFLQYNAVLSGGQFLGGKVANRAQQTPPEGARFYSFDLPAGQSTHGRVQSYLDSMDQLSISDDQRDRMLACMRNIYAMILALFDEAYSVAEIEGVSFASTKGGASAGEGSAAAKKQKVPPPPMAPADRVFTSAELLQFDGKSPNKPILTSVLGRVYDVSGAKESFGPGGPYGMFAGHDATYNLAVMTLKKDTVDKTDYTLDAEDKECLADWIAYFDNRASLGVIQAWRVSNDESARGLNYGFTEHCATRLWAAAGRAARQAGRAIKGCGSKKSLFRIKKNLFRIKTIIYLGSRNNLFCSSDGEEGRGGREGEKEGGREGRTEGRKEARKQESKEARKQRRKEGRSQERKTESKKK</sequence>
<keyword evidence="2 3" id="KW-0040">ANK repeat</keyword>
<dbReference type="PROSITE" id="PS50088">
    <property type="entry name" value="ANK_REPEAT"/>
    <property type="match status" value="2"/>
</dbReference>
<feature type="domain" description="Cytochrome b5 heme-binding" evidence="5">
    <location>
        <begin position="457"/>
        <end position="552"/>
    </location>
</feature>
<dbReference type="AlphaFoldDB" id="A0A812UMU4"/>
<dbReference type="SMART" id="SM00248">
    <property type="entry name" value="ANK"/>
    <property type="match status" value="4"/>
</dbReference>
<dbReference type="InterPro" id="IPR001199">
    <property type="entry name" value="Cyt_B5-like_heme/steroid-bd"/>
</dbReference>
<keyword evidence="1" id="KW-0677">Repeat</keyword>
<dbReference type="Gene3D" id="3.10.120.10">
    <property type="entry name" value="Cytochrome b5-like heme/steroid binding domain"/>
    <property type="match status" value="1"/>
</dbReference>
<dbReference type="Pfam" id="PF01126">
    <property type="entry name" value="Heme_oxygenase"/>
    <property type="match status" value="1"/>
</dbReference>
<dbReference type="Gene3D" id="1.25.40.20">
    <property type="entry name" value="Ankyrin repeat-containing domain"/>
    <property type="match status" value="2"/>
</dbReference>
<accession>A0A812UMU4</accession>
<dbReference type="OrthoDB" id="341259at2759"/>
<dbReference type="InterPro" id="IPR016053">
    <property type="entry name" value="Haem_Oase-like"/>
</dbReference>
<dbReference type="SUPFAM" id="SSF48403">
    <property type="entry name" value="Ankyrin repeat"/>
    <property type="match status" value="1"/>
</dbReference>
<dbReference type="InterPro" id="IPR002110">
    <property type="entry name" value="Ankyrin_rpt"/>
</dbReference>